<evidence type="ECO:0000313" key="2">
    <source>
        <dbReference type="Proteomes" id="UP001470230"/>
    </source>
</evidence>
<proteinExistence type="predicted"/>
<protein>
    <submittedName>
        <fullName evidence="1">Uncharacterized protein</fullName>
    </submittedName>
</protein>
<sequence>MTFSALQDGFTNTYYDCQENTFKNGNKLQLPSFKIPDLHDGFYRIRYKVDWNFIDPAGNTIANNNIIKNRGAIVDTRLCIRSNNTAIITARANSKELVSCSRFNSRTNEWINNNNWKTIKNKNTAR</sequence>
<name>A0ABR2HEJ3_9EUKA</name>
<reference evidence="1 2" key="1">
    <citation type="submission" date="2024-04" db="EMBL/GenBank/DDBJ databases">
        <title>Tritrichomonas musculus Genome.</title>
        <authorList>
            <person name="Alves-Ferreira E."/>
            <person name="Grigg M."/>
            <person name="Lorenzi H."/>
            <person name="Galac M."/>
        </authorList>
    </citation>
    <scope>NUCLEOTIDE SEQUENCE [LARGE SCALE GENOMIC DNA]</scope>
    <source>
        <strain evidence="1 2">EAF2021</strain>
    </source>
</reference>
<evidence type="ECO:0000313" key="1">
    <source>
        <dbReference type="EMBL" id="KAK8844460.1"/>
    </source>
</evidence>
<gene>
    <name evidence="1" type="ORF">M9Y10_024319</name>
</gene>
<organism evidence="1 2">
    <name type="scientific">Tritrichomonas musculus</name>
    <dbReference type="NCBI Taxonomy" id="1915356"/>
    <lineage>
        <taxon>Eukaryota</taxon>
        <taxon>Metamonada</taxon>
        <taxon>Parabasalia</taxon>
        <taxon>Tritrichomonadida</taxon>
        <taxon>Tritrichomonadidae</taxon>
        <taxon>Tritrichomonas</taxon>
    </lineage>
</organism>
<keyword evidence="2" id="KW-1185">Reference proteome</keyword>
<accession>A0ABR2HEJ3</accession>
<dbReference type="EMBL" id="JAPFFF010000032">
    <property type="protein sequence ID" value="KAK8844460.1"/>
    <property type="molecule type" value="Genomic_DNA"/>
</dbReference>
<dbReference type="Proteomes" id="UP001470230">
    <property type="component" value="Unassembled WGS sequence"/>
</dbReference>
<comment type="caution">
    <text evidence="1">The sequence shown here is derived from an EMBL/GenBank/DDBJ whole genome shotgun (WGS) entry which is preliminary data.</text>
</comment>